<comment type="caution">
    <text evidence="3">The sequence shown here is derived from an EMBL/GenBank/DDBJ whole genome shotgun (WGS) entry which is preliminary data.</text>
</comment>
<dbReference type="PANTHER" id="PTHR12121:SF98">
    <property type="entry name" value="ENDONUCLEASE_EXONUCLEASE_PHOSPHATASE DOMAIN-CONTAINING PROTEIN"/>
    <property type="match status" value="1"/>
</dbReference>
<feature type="compositionally biased region" description="Low complexity" evidence="1">
    <location>
        <begin position="40"/>
        <end position="53"/>
    </location>
</feature>
<dbReference type="InterPro" id="IPR036691">
    <property type="entry name" value="Endo/exonu/phosph_ase_sf"/>
</dbReference>
<accession>A0AAV4V265</accession>
<dbReference type="Pfam" id="PF03372">
    <property type="entry name" value="Exo_endo_phos"/>
    <property type="match status" value="1"/>
</dbReference>
<dbReference type="EMBL" id="BPLQ01012311">
    <property type="protein sequence ID" value="GIY64327.1"/>
    <property type="molecule type" value="Genomic_DNA"/>
</dbReference>
<dbReference type="PANTHER" id="PTHR12121">
    <property type="entry name" value="CARBON CATABOLITE REPRESSOR PROTEIN 4"/>
    <property type="match status" value="1"/>
</dbReference>
<feature type="compositionally biased region" description="Basic and acidic residues" evidence="1">
    <location>
        <begin position="292"/>
        <end position="303"/>
    </location>
</feature>
<feature type="compositionally biased region" description="Basic and acidic residues" evidence="1">
    <location>
        <begin position="456"/>
        <end position="472"/>
    </location>
</feature>
<protein>
    <recommendedName>
        <fullName evidence="2">Endonuclease/exonuclease/phosphatase domain-containing protein</fullName>
    </recommendedName>
</protein>
<evidence type="ECO:0000259" key="2">
    <source>
        <dbReference type="Pfam" id="PF03372"/>
    </source>
</evidence>
<dbReference type="InterPro" id="IPR005135">
    <property type="entry name" value="Endo/exonuclease/phosphatase"/>
</dbReference>
<dbReference type="GO" id="GO:0000175">
    <property type="term" value="F:3'-5'-RNA exonuclease activity"/>
    <property type="evidence" value="ECO:0007669"/>
    <property type="project" value="TreeGrafter"/>
</dbReference>
<name>A0AAV4V265_9ARAC</name>
<keyword evidence="4" id="KW-1185">Reference proteome</keyword>
<feature type="domain" description="Endonuclease/exonuclease/phosphatase" evidence="2">
    <location>
        <begin position="633"/>
        <end position="910"/>
    </location>
</feature>
<reference evidence="3 4" key="1">
    <citation type="submission" date="2021-06" db="EMBL/GenBank/DDBJ databases">
        <title>Caerostris darwini draft genome.</title>
        <authorList>
            <person name="Kono N."/>
            <person name="Arakawa K."/>
        </authorList>
    </citation>
    <scope>NUCLEOTIDE SEQUENCE [LARGE SCALE GENOMIC DNA]</scope>
</reference>
<organism evidence="3 4">
    <name type="scientific">Caerostris darwini</name>
    <dbReference type="NCBI Taxonomy" id="1538125"/>
    <lineage>
        <taxon>Eukaryota</taxon>
        <taxon>Metazoa</taxon>
        <taxon>Ecdysozoa</taxon>
        <taxon>Arthropoda</taxon>
        <taxon>Chelicerata</taxon>
        <taxon>Arachnida</taxon>
        <taxon>Araneae</taxon>
        <taxon>Araneomorphae</taxon>
        <taxon>Entelegynae</taxon>
        <taxon>Araneoidea</taxon>
        <taxon>Araneidae</taxon>
        <taxon>Caerostris</taxon>
    </lineage>
</organism>
<dbReference type="Proteomes" id="UP001054837">
    <property type="component" value="Unassembled WGS sequence"/>
</dbReference>
<dbReference type="AlphaFoldDB" id="A0AAV4V265"/>
<gene>
    <name evidence="3" type="primary">X975_05470</name>
    <name evidence="3" type="ORF">CDAR_82431</name>
</gene>
<sequence length="922" mass="102842">MPRKTSQRSTAIAESKNEGNTPRRSGRAVTKQEASRSRRSSTAAQTAASAADSKGSKSKRSFLRDSTSPSESRTRETPATRVKSTRRNTGKVNYKESDGEEEVPNSKYDENFASGEELEDSESDEKLKTRGRSRSAKTAIKTRETNKSKRTSRSRKGRQSKKKNEEEEEEENETVEVSDDSIEAEEVPAKRGRAAKEKETIKPTRSRRQRSEVIEIKSSPSTEDKTKQSRRSSRGAANKDEPPKRRPSRGLQAKRYAEEDDDDIQEISDSKVDEDETSEKKESEKRKRKRGSSPEEASKRLKDADDEQSEEDLKEVVKEQEKDDIAEEKVPEEKSVEEPMEVDESDSALAPESGEKSEESVDSKTMDTTDQTKKQVPEEKMEQSENLQLSEEKEEDSKIENEDKNSESVKSSKNSNSDDENQVKLPSSKLDEFQNINEADQPLIKADQSKIDASPETEKVVHQIEDKSEKDTNISPSPLPATATTPEKIVEKVKPPVEISTKEDKESSFNYVSDEKVAQSSEKSNVFSITPVPVTVTPPKESNIDLTLNGADKSGALQNSVKEVVHNINTNVNSDHTEKITPTANGAHNDVQHTKSPVKDQYCVLPGRKYVSNPKLNENLRQSIKNNSFGLVSYNLGTPDSDAYLQKDKLLNELSKLDAHIICLQQVAKQFFSAVLEPNLDALGFKSVFSQPQDSLKGMATFYKSSLFRLNGKSDTSLRELIEKELEASSLPSTDKSAIKSHMKKCGSVLFTHFSTVIGTNTITVANVQIPRSDLGSHALQVSCLAQEVVRINGETNKPLLLAGEFNIAENEASYQLLKDGYLSNEMIEELQRRKDVILPEKENDSLVNLLWKSFQHPSSNLCSCYQSVLDHEFVIPELKTSSPDLLWYTSGSLHTVGVLDVISDKPSDHHLSLKADIAFSV</sequence>
<feature type="compositionally biased region" description="Acidic residues" evidence="1">
    <location>
        <begin position="258"/>
        <end position="277"/>
    </location>
</feature>
<dbReference type="InterPro" id="IPR050410">
    <property type="entry name" value="CCR4/nocturin_mRNA_transcr"/>
</dbReference>
<evidence type="ECO:0000256" key="1">
    <source>
        <dbReference type="SAM" id="MobiDB-lite"/>
    </source>
</evidence>
<feature type="compositionally biased region" description="Polar residues" evidence="1">
    <location>
        <begin position="7"/>
        <end position="23"/>
    </location>
</feature>
<feature type="compositionally biased region" description="Acidic residues" evidence="1">
    <location>
        <begin position="304"/>
        <end position="313"/>
    </location>
</feature>
<dbReference type="SUPFAM" id="SSF56219">
    <property type="entry name" value="DNase I-like"/>
    <property type="match status" value="1"/>
</dbReference>
<evidence type="ECO:0000313" key="4">
    <source>
        <dbReference type="Proteomes" id="UP001054837"/>
    </source>
</evidence>
<proteinExistence type="predicted"/>
<feature type="compositionally biased region" description="Basic residues" evidence="1">
    <location>
        <begin position="148"/>
        <end position="161"/>
    </location>
</feature>
<feature type="compositionally biased region" description="Acidic residues" evidence="1">
    <location>
        <begin position="166"/>
        <end position="186"/>
    </location>
</feature>
<feature type="compositionally biased region" description="Basic and acidic residues" evidence="1">
    <location>
        <begin position="314"/>
        <end position="337"/>
    </location>
</feature>
<evidence type="ECO:0000313" key="3">
    <source>
        <dbReference type="EMBL" id="GIY64327.1"/>
    </source>
</evidence>
<dbReference type="Gene3D" id="3.60.10.10">
    <property type="entry name" value="Endonuclease/exonuclease/phosphatase"/>
    <property type="match status" value="1"/>
</dbReference>
<feature type="region of interest" description="Disordered" evidence="1">
    <location>
        <begin position="1"/>
        <end position="488"/>
    </location>
</feature>
<feature type="compositionally biased region" description="Basic and acidic residues" evidence="1">
    <location>
        <begin position="353"/>
        <end position="383"/>
    </location>
</feature>
<feature type="compositionally biased region" description="Basic and acidic residues" evidence="1">
    <location>
        <begin position="395"/>
        <end position="407"/>
    </location>
</feature>